<feature type="domain" description="SHS2" evidence="7">
    <location>
        <begin position="7"/>
        <end position="195"/>
    </location>
</feature>
<dbReference type="InterPro" id="IPR020823">
    <property type="entry name" value="Cell_div_FtsA"/>
</dbReference>
<keyword evidence="4 5" id="KW-0131">Cell cycle</keyword>
<comment type="similarity">
    <text evidence="5 6">Belongs to the FtsA/MreB family.</text>
</comment>
<keyword evidence="2 5" id="KW-0132">Cell division</keyword>
<gene>
    <name evidence="5" type="primary">ftsA</name>
    <name evidence="8" type="ORF">UU34_C0017G0004</name>
</gene>
<dbReference type="PIRSF" id="PIRSF003101">
    <property type="entry name" value="FtsA"/>
    <property type="match status" value="1"/>
</dbReference>
<dbReference type="NCBIfam" id="TIGR01174">
    <property type="entry name" value="ftsA"/>
    <property type="match status" value="1"/>
</dbReference>
<accession>A0A0G0UBE8</accession>
<protein>
    <recommendedName>
        <fullName evidence="5 6">Cell division protein FtsA</fullName>
    </recommendedName>
</protein>
<dbReference type="GO" id="GO:0009898">
    <property type="term" value="C:cytoplasmic side of plasma membrane"/>
    <property type="evidence" value="ECO:0007669"/>
    <property type="project" value="UniProtKB-UniRule"/>
</dbReference>
<dbReference type="SUPFAM" id="SSF53067">
    <property type="entry name" value="Actin-like ATPase domain"/>
    <property type="match status" value="2"/>
</dbReference>
<proteinExistence type="inferred from homology"/>
<comment type="subunit">
    <text evidence="5">Self-interacts. Interacts with FtsZ.</text>
</comment>
<reference evidence="8 9" key="1">
    <citation type="journal article" date="2015" name="Nature">
        <title>rRNA introns, odd ribosomes, and small enigmatic genomes across a large radiation of phyla.</title>
        <authorList>
            <person name="Brown C.T."/>
            <person name="Hug L.A."/>
            <person name="Thomas B.C."/>
            <person name="Sharon I."/>
            <person name="Castelle C.J."/>
            <person name="Singh A."/>
            <person name="Wilkins M.J."/>
            <person name="Williams K.H."/>
            <person name="Banfield J.F."/>
        </authorList>
    </citation>
    <scope>NUCLEOTIDE SEQUENCE [LARGE SCALE GENOMIC DNA]</scope>
</reference>
<dbReference type="Pfam" id="PF14450">
    <property type="entry name" value="FtsA"/>
    <property type="match status" value="1"/>
</dbReference>
<keyword evidence="1 5" id="KW-1003">Cell membrane</keyword>
<dbReference type="CDD" id="cd24048">
    <property type="entry name" value="ASKHA_NBD_FtsA"/>
    <property type="match status" value="1"/>
</dbReference>
<name>A0A0G0UBE8_9BACT</name>
<evidence type="ECO:0000313" key="8">
    <source>
        <dbReference type="EMBL" id="KKR86288.1"/>
    </source>
</evidence>
<evidence type="ECO:0000256" key="1">
    <source>
        <dbReference type="ARBA" id="ARBA00022475"/>
    </source>
</evidence>
<comment type="caution">
    <text evidence="8">The sequence shown here is derived from an EMBL/GenBank/DDBJ whole genome shotgun (WGS) entry which is preliminary data.</text>
</comment>
<dbReference type="Gene3D" id="3.30.420.40">
    <property type="match status" value="2"/>
</dbReference>
<dbReference type="HAMAP" id="MF_02033">
    <property type="entry name" value="FtsA"/>
    <property type="match status" value="1"/>
</dbReference>
<dbReference type="SMART" id="SM00842">
    <property type="entry name" value="FtsA"/>
    <property type="match status" value="1"/>
</dbReference>
<comment type="subcellular location">
    <subcellularLocation>
        <location evidence="5">Cell membrane</location>
        <topology evidence="5">Peripheral membrane protein</topology>
        <orientation evidence="5">Cytoplasmic side</orientation>
    </subcellularLocation>
    <text evidence="5">Localizes to the Z ring in an FtsZ-dependent manner. Targeted to the membrane through a conserved C-terminal amphipathic helix.</text>
</comment>
<dbReference type="GO" id="GO:0043093">
    <property type="term" value="P:FtsZ-dependent cytokinesis"/>
    <property type="evidence" value="ECO:0007669"/>
    <property type="project" value="UniProtKB-UniRule"/>
</dbReference>
<evidence type="ECO:0000256" key="3">
    <source>
        <dbReference type="ARBA" id="ARBA00023136"/>
    </source>
</evidence>
<evidence type="ECO:0000313" key="9">
    <source>
        <dbReference type="Proteomes" id="UP000034854"/>
    </source>
</evidence>
<evidence type="ECO:0000256" key="2">
    <source>
        <dbReference type="ARBA" id="ARBA00022618"/>
    </source>
</evidence>
<dbReference type="EMBL" id="LCAG01000017">
    <property type="protein sequence ID" value="KKR86288.1"/>
    <property type="molecule type" value="Genomic_DNA"/>
</dbReference>
<evidence type="ECO:0000256" key="4">
    <source>
        <dbReference type="ARBA" id="ARBA00023306"/>
    </source>
</evidence>
<dbReference type="InterPro" id="IPR043129">
    <property type="entry name" value="ATPase_NBD"/>
</dbReference>
<dbReference type="Pfam" id="PF02491">
    <property type="entry name" value="SHS2_FTSA"/>
    <property type="match status" value="1"/>
</dbReference>
<comment type="function">
    <text evidence="5 6">Cell division protein that is involved in the assembly of the Z ring. May serve as a membrane anchor for the Z ring.</text>
</comment>
<evidence type="ECO:0000256" key="6">
    <source>
        <dbReference type="PIRNR" id="PIRNR003101"/>
    </source>
</evidence>
<evidence type="ECO:0000259" key="7">
    <source>
        <dbReference type="SMART" id="SM00842"/>
    </source>
</evidence>
<dbReference type="Proteomes" id="UP000034854">
    <property type="component" value="Unassembled WGS sequence"/>
</dbReference>
<dbReference type="AlphaFoldDB" id="A0A0G0UBE8"/>
<organism evidence="8 9">
    <name type="scientific">Candidatus Curtissbacteria bacterium GW2011_GWA1_41_11</name>
    <dbReference type="NCBI Taxonomy" id="1618409"/>
    <lineage>
        <taxon>Bacteria</taxon>
        <taxon>Candidatus Curtissiibacteriota</taxon>
    </lineage>
</organism>
<keyword evidence="3 5" id="KW-0472">Membrane</keyword>
<dbReference type="PANTHER" id="PTHR32432">
    <property type="entry name" value="CELL DIVISION PROTEIN FTSA-RELATED"/>
    <property type="match status" value="1"/>
</dbReference>
<dbReference type="GO" id="GO:0032153">
    <property type="term" value="C:cell division site"/>
    <property type="evidence" value="ECO:0007669"/>
    <property type="project" value="UniProtKB-UniRule"/>
</dbReference>
<sequence length="425" mass="44803">MPKDKVVVGIDIGSSKVATVVATITEDFTPNIIGVASYPAKGLRKGQVVDIDEAVHSIAQSVEAAERMAGYSIGTAFVSVDGSHIESQNSKGVVAVSDQSGEISPEDVTRVVEAARAISLPSSRDILHVIPRYFVVDSQSGIKDPVGMTGVRMEVETHIITGATTALRNIAKCITQVGIDVEGVVFAGLASAYSTLNDTERELGVILIDFGGGTINVCIFVDGAPAHCSVLPIGARNVTNDLAIGLRVSLDSAEKIKLALSKPPKIAVEPKEGDEPFEKKEPDDLNIASLSIAEDLKNVSKKTLVDGIIKPRLREILNMVKLDIQKSNFTGLTPSGVVLTGGGALTVGMADLAKQELSMPVRIGMPQNATGLIDEISSPEYAVALGLVIYGTDYQQEDIRLPVVGRVEIKGIVSKGIGFIKSLLP</sequence>
<dbReference type="InterPro" id="IPR003494">
    <property type="entry name" value="SHS2_FtsA"/>
</dbReference>
<dbReference type="PANTHER" id="PTHR32432:SF4">
    <property type="entry name" value="CELL DIVISION PROTEIN FTSA"/>
    <property type="match status" value="1"/>
</dbReference>
<evidence type="ECO:0000256" key="5">
    <source>
        <dbReference type="HAMAP-Rule" id="MF_02033"/>
    </source>
</evidence>
<dbReference type="InterPro" id="IPR050696">
    <property type="entry name" value="FtsA/MreB"/>
</dbReference>